<organism evidence="1 2">
    <name type="scientific">Phaseolus coccineus</name>
    <name type="common">Scarlet runner bean</name>
    <name type="synonym">Phaseolus multiflorus</name>
    <dbReference type="NCBI Taxonomy" id="3886"/>
    <lineage>
        <taxon>Eukaryota</taxon>
        <taxon>Viridiplantae</taxon>
        <taxon>Streptophyta</taxon>
        <taxon>Embryophyta</taxon>
        <taxon>Tracheophyta</taxon>
        <taxon>Spermatophyta</taxon>
        <taxon>Magnoliopsida</taxon>
        <taxon>eudicotyledons</taxon>
        <taxon>Gunneridae</taxon>
        <taxon>Pentapetalae</taxon>
        <taxon>rosids</taxon>
        <taxon>fabids</taxon>
        <taxon>Fabales</taxon>
        <taxon>Fabaceae</taxon>
        <taxon>Papilionoideae</taxon>
        <taxon>50 kb inversion clade</taxon>
        <taxon>NPAAA clade</taxon>
        <taxon>indigoferoid/millettioid clade</taxon>
        <taxon>Phaseoleae</taxon>
        <taxon>Phaseolus</taxon>
    </lineage>
</organism>
<sequence>MLLSLFLCRLGRNSRGFCLGHSSSATTLVSSSTLPSQPVRCTRHDSVRILCQFRRGVRWDSASCTRLDFVLILVPHLFDILLYASGGMLDDHVNAARVKFYRGLEAKCSYQE</sequence>
<keyword evidence="2" id="KW-1185">Reference proteome</keyword>
<evidence type="ECO:0000313" key="1">
    <source>
        <dbReference type="EMBL" id="KAK7335148.1"/>
    </source>
</evidence>
<evidence type="ECO:0000313" key="2">
    <source>
        <dbReference type="Proteomes" id="UP001374584"/>
    </source>
</evidence>
<proteinExistence type="predicted"/>
<accession>A0AAN9QKX8</accession>
<comment type="caution">
    <text evidence="1">The sequence shown here is derived from an EMBL/GenBank/DDBJ whole genome shotgun (WGS) entry which is preliminary data.</text>
</comment>
<gene>
    <name evidence="1" type="ORF">VNO80_26924</name>
</gene>
<protein>
    <submittedName>
        <fullName evidence="1">Uncharacterized protein</fullName>
    </submittedName>
</protein>
<dbReference type="EMBL" id="JAYMYR010000010">
    <property type="protein sequence ID" value="KAK7335148.1"/>
    <property type="molecule type" value="Genomic_DNA"/>
</dbReference>
<dbReference type="AlphaFoldDB" id="A0AAN9QKX8"/>
<dbReference type="Proteomes" id="UP001374584">
    <property type="component" value="Unassembled WGS sequence"/>
</dbReference>
<reference evidence="1 2" key="1">
    <citation type="submission" date="2024-01" db="EMBL/GenBank/DDBJ databases">
        <title>The genomes of 5 underutilized Papilionoideae crops provide insights into root nodulation and disease resistanc.</title>
        <authorList>
            <person name="Jiang F."/>
        </authorList>
    </citation>
    <scope>NUCLEOTIDE SEQUENCE [LARGE SCALE GENOMIC DNA]</scope>
    <source>
        <strain evidence="1">JINMINGXINNONG_FW02</strain>
        <tissue evidence="1">Leaves</tissue>
    </source>
</reference>
<name>A0AAN9QKX8_PHACN</name>